<accession>A0ABN3QWV1</accession>
<keyword evidence="2" id="KW-1185">Reference proteome</keyword>
<dbReference type="Proteomes" id="UP001500151">
    <property type="component" value="Unassembled WGS sequence"/>
</dbReference>
<evidence type="ECO:0000313" key="1">
    <source>
        <dbReference type="EMBL" id="GAA2636852.1"/>
    </source>
</evidence>
<comment type="caution">
    <text evidence="1">The sequence shown here is derived from an EMBL/GenBank/DDBJ whole genome shotgun (WGS) entry which is preliminary data.</text>
</comment>
<dbReference type="EMBL" id="BAAASJ010000033">
    <property type="protein sequence ID" value="GAA2636852.1"/>
    <property type="molecule type" value="Genomic_DNA"/>
</dbReference>
<sequence>MSPESPAEAQRRTDYVKTLPERTQAADAVNMSECWDAVAPDTGGEETLTHFTWCKVGLLTVDDVRCDPGCKTVGSVSFRMSMMGMGNQGSSATEDRKVRIWVMLDQARISTPPPNMSRQLRFVPECSTTNNKKMRVARVKGSNIADSSKWQYLNAEKSAWMYGETEGNDLTNGIANEYSVTPHKGNFILVSQDSTEAFSGKIRMWHGCDPYGPFASWVGHDVVYQMPEPGPYGTCEDGRCFSYNAHAHPSLSSGDRWTLSYNVNNFDTRVSTEGAHFRDPTIYRPRFVSFKLVSTGTLRSQAKLSYSAGGSSNAAASPCRPKEPPIAGTFAMKAGTPCP</sequence>
<evidence type="ECO:0000313" key="2">
    <source>
        <dbReference type="Proteomes" id="UP001500151"/>
    </source>
</evidence>
<proteinExistence type="predicted"/>
<reference evidence="1 2" key="1">
    <citation type="journal article" date="2019" name="Int. J. Syst. Evol. Microbiol.">
        <title>The Global Catalogue of Microorganisms (GCM) 10K type strain sequencing project: providing services to taxonomists for standard genome sequencing and annotation.</title>
        <authorList>
            <consortium name="The Broad Institute Genomics Platform"/>
            <consortium name="The Broad Institute Genome Sequencing Center for Infectious Disease"/>
            <person name="Wu L."/>
            <person name="Ma J."/>
        </authorList>
    </citation>
    <scope>NUCLEOTIDE SEQUENCE [LARGE SCALE GENOMIC DNA]</scope>
    <source>
        <strain evidence="1 2">JCM 4524</strain>
    </source>
</reference>
<gene>
    <name evidence="1" type="ORF">GCM10010307_34000</name>
</gene>
<name>A0ABN3QWV1_9ACTN</name>
<organism evidence="1 2">
    <name type="scientific">Streptomyces vastus</name>
    <dbReference type="NCBI Taxonomy" id="285451"/>
    <lineage>
        <taxon>Bacteria</taxon>
        <taxon>Bacillati</taxon>
        <taxon>Actinomycetota</taxon>
        <taxon>Actinomycetes</taxon>
        <taxon>Kitasatosporales</taxon>
        <taxon>Streptomycetaceae</taxon>
        <taxon>Streptomyces</taxon>
    </lineage>
</organism>
<protein>
    <submittedName>
        <fullName evidence="1">Uncharacterized protein</fullName>
    </submittedName>
</protein>